<sequence>MSGGQGGPGGGGRGLLPALVGAGAECDTGNSLARLVKHGSQGTPLPDRTDAGPMGQAQASFRGAARTARFGAAGPADFGVEEFLGMHGGGAGSSAGPLHGPPGAFDMRQLRHELEHSVVPQQHLPGGGDAWADEFGAAAAGMRHMHPPGGAHDFAEFDEVFARVAGPHAGGPLAGDWAAEFGSATTDADFEKLFRESMTPEQREAFEHEWTKQFEAVRGSLMGKDPLGADGQLDPSRQSEWEAEFQRHLAKEMPGDEVDHAEWEEMFNNMWRADNSFGGLGAASGETLTDDWYQKFEDMLKRSAAEAEQNDLGMLNEMIDPDPVTSRLQPYVFESENPFLEHPDPLGVGIELRRRHASLSEAALAFEAAVQRDPSNSDAWMMLGQVQAENEKEGPAVAALQRSVQENPQNTEALMSLSVSYINEKMELHALTTLDRWFTTRYPDIAASVPPLPHKPTEPEYSISDLHARLVSMFLTAANEGMAASKGKGVMDPNVQVGLGLLYYREGDFAKSVDCFTAALSARPDDYQLWNRLGATLANSGRTEEAIETYYKALELNPSFVRVLYNLGIGCINIGCYREAAEHLLSGLSMHESNRFKQEKTSMNLWETLQRAFMLMDRPDLAAKTNTVRDVAAYRDEFTF</sequence>
<dbReference type="SMART" id="SM00028">
    <property type="entry name" value="TPR"/>
    <property type="match status" value="4"/>
</dbReference>
<keyword evidence="10" id="KW-1185">Reference proteome</keyword>
<gene>
    <name evidence="9" type="primary">PEX5</name>
    <name evidence="9" type="ORF">HK105_207642</name>
</gene>
<proteinExistence type="inferred from homology"/>
<keyword evidence="5" id="KW-0677">Repeat</keyword>
<evidence type="ECO:0000313" key="9">
    <source>
        <dbReference type="EMBL" id="KAL2912861.1"/>
    </source>
</evidence>
<reference evidence="9 10" key="1">
    <citation type="submission" date="2023-09" db="EMBL/GenBank/DDBJ databases">
        <title>Pangenome analysis of Batrachochytrium dendrobatidis and related Chytrids.</title>
        <authorList>
            <person name="Yacoub M.N."/>
            <person name="Stajich J.E."/>
            <person name="James T.Y."/>
        </authorList>
    </citation>
    <scope>NUCLEOTIDE SEQUENCE [LARGE SCALE GENOMIC DNA]</scope>
    <source>
        <strain evidence="9 10">JEL0888</strain>
    </source>
</reference>
<evidence type="ECO:0000256" key="6">
    <source>
        <dbReference type="ARBA" id="ARBA00022803"/>
    </source>
</evidence>
<dbReference type="Proteomes" id="UP001527925">
    <property type="component" value="Unassembled WGS sequence"/>
</dbReference>
<evidence type="ECO:0000256" key="1">
    <source>
        <dbReference type="ARBA" id="ARBA00004275"/>
    </source>
</evidence>
<keyword evidence="7" id="KW-0576">Peroxisome</keyword>
<comment type="similarity">
    <text evidence="3">Belongs to the peroxisomal targeting signal receptor family.</text>
</comment>
<dbReference type="InterPro" id="IPR024111">
    <property type="entry name" value="PEX5/PEX5L"/>
</dbReference>
<comment type="subcellular location">
    <subcellularLocation>
        <location evidence="2">Cytoplasm</location>
    </subcellularLocation>
    <subcellularLocation>
        <location evidence="1">Peroxisome</location>
    </subcellularLocation>
</comment>
<feature type="repeat" description="TPR" evidence="8">
    <location>
        <begin position="527"/>
        <end position="560"/>
    </location>
</feature>
<keyword evidence="4" id="KW-0963">Cytoplasm</keyword>
<protein>
    <submittedName>
        <fullName evidence="9">Peroxisomal membrane signal receptor PTS1</fullName>
    </submittedName>
</protein>
<dbReference type="InterPro" id="IPR011990">
    <property type="entry name" value="TPR-like_helical_dom_sf"/>
</dbReference>
<dbReference type="SUPFAM" id="SSF48452">
    <property type="entry name" value="TPR-like"/>
    <property type="match status" value="1"/>
</dbReference>
<evidence type="ECO:0000313" key="10">
    <source>
        <dbReference type="Proteomes" id="UP001527925"/>
    </source>
</evidence>
<evidence type="ECO:0000256" key="5">
    <source>
        <dbReference type="ARBA" id="ARBA00022737"/>
    </source>
</evidence>
<dbReference type="PROSITE" id="PS50005">
    <property type="entry name" value="TPR"/>
    <property type="match status" value="3"/>
</dbReference>
<feature type="repeat" description="TPR" evidence="8">
    <location>
        <begin position="377"/>
        <end position="410"/>
    </location>
</feature>
<dbReference type="PANTHER" id="PTHR10130">
    <property type="entry name" value="PEROXISOMAL TARGETING SIGNAL 1 RECEPTOR PEX5"/>
    <property type="match status" value="1"/>
</dbReference>
<accession>A0ABR4N013</accession>
<dbReference type="Gene3D" id="1.25.40.10">
    <property type="entry name" value="Tetratricopeptide repeat domain"/>
    <property type="match status" value="1"/>
</dbReference>
<organism evidence="9 10">
    <name type="scientific">Polyrhizophydium stewartii</name>
    <dbReference type="NCBI Taxonomy" id="2732419"/>
    <lineage>
        <taxon>Eukaryota</taxon>
        <taxon>Fungi</taxon>
        <taxon>Fungi incertae sedis</taxon>
        <taxon>Chytridiomycota</taxon>
        <taxon>Chytridiomycota incertae sedis</taxon>
        <taxon>Chytridiomycetes</taxon>
        <taxon>Rhizophydiales</taxon>
        <taxon>Rhizophydiales incertae sedis</taxon>
        <taxon>Polyrhizophydium</taxon>
    </lineage>
</organism>
<name>A0ABR4N013_9FUNG</name>
<dbReference type="PANTHER" id="PTHR10130:SF0">
    <property type="entry name" value="GH08708P"/>
    <property type="match status" value="1"/>
</dbReference>
<evidence type="ECO:0000256" key="3">
    <source>
        <dbReference type="ARBA" id="ARBA00005348"/>
    </source>
</evidence>
<keyword evidence="9" id="KW-0675">Receptor</keyword>
<evidence type="ECO:0000256" key="7">
    <source>
        <dbReference type="ARBA" id="ARBA00023140"/>
    </source>
</evidence>
<evidence type="ECO:0000256" key="8">
    <source>
        <dbReference type="PROSITE-ProRule" id="PRU00339"/>
    </source>
</evidence>
<evidence type="ECO:0000256" key="4">
    <source>
        <dbReference type="ARBA" id="ARBA00022490"/>
    </source>
</evidence>
<dbReference type="PROSITE" id="PS50293">
    <property type="entry name" value="TPR_REGION"/>
    <property type="match status" value="1"/>
</dbReference>
<feature type="repeat" description="TPR" evidence="8">
    <location>
        <begin position="493"/>
        <end position="526"/>
    </location>
</feature>
<evidence type="ECO:0000256" key="2">
    <source>
        <dbReference type="ARBA" id="ARBA00004496"/>
    </source>
</evidence>
<keyword evidence="6 8" id="KW-0802">TPR repeat</keyword>
<dbReference type="EMBL" id="JADGIZ020000056">
    <property type="protein sequence ID" value="KAL2912861.1"/>
    <property type="molecule type" value="Genomic_DNA"/>
</dbReference>
<dbReference type="InterPro" id="IPR019734">
    <property type="entry name" value="TPR_rpt"/>
</dbReference>
<comment type="caution">
    <text evidence="9">The sequence shown here is derived from an EMBL/GenBank/DDBJ whole genome shotgun (WGS) entry which is preliminary data.</text>
</comment>
<dbReference type="Pfam" id="PF13432">
    <property type="entry name" value="TPR_16"/>
    <property type="match status" value="2"/>
</dbReference>